<dbReference type="CDD" id="cd02980">
    <property type="entry name" value="TRX_Fd_family"/>
    <property type="match status" value="1"/>
</dbReference>
<organism evidence="1 2">
    <name type="scientific">Alistipes putredinis</name>
    <dbReference type="NCBI Taxonomy" id="28117"/>
    <lineage>
        <taxon>Bacteria</taxon>
        <taxon>Pseudomonadati</taxon>
        <taxon>Bacteroidota</taxon>
        <taxon>Bacteroidia</taxon>
        <taxon>Bacteroidales</taxon>
        <taxon>Rikenellaceae</taxon>
        <taxon>Alistipes</taxon>
    </lineage>
</organism>
<dbReference type="EMBL" id="MNQH01000030">
    <property type="protein sequence ID" value="OKY94043.1"/>
    <property type="molecule type" value="Genomic_DNA"/>
</dbReference>
<evidence type="ECO:0000313" key="1">
    <source>
        <dbReference type="EMBL" id="OKY94043.1"/>
    </source>
</evidence>
<proteinExistence type="predicted"/>
<dbReference type="AlphaFoldDB" id="A0A1Q6F559"/>
<dbReference type="Gene3D" id="3.40.30.10">
    <property type="entry name" value="Glutaredoxin"/>
    <property type="match status" value="1"/>
</dbReference>
<dbReference type="Proteomes" id="UP000187417">
    <property type="component" value="Unassembled WGS sequence"/>
</dbReference>
<name>A0A1Q6F559_9BACT</name>
<reference evidence="1 2" key="1">
    <citation type="journal article" date="2016" name="Nat. Biotechnol.">
        <title>Measurement of bacterial replication rates in microbial communities.</title>
        <authorList>
            <person name="Brown C.T."/>
            <person name="Olm M.R."/>
            <person name="Thomas B.C."/>
            <person name="Banfield J.F."/>
        </authorList>
    </citation>
    <scope>NUCLEOTIDE SEQUENCE [LARGE SCALE GENOMIC DNA]</scope>
    <source>
        <strain evidence="1">CAG:67_53_122</strain>
    </source>
</reference>
<accession>A0A1Q6F559</accession>
<dbReference type="SUPFAM" id="SSF52833">
    <property type="entry name" value="Thioredoxin-like"/>
    <property type="match status" value="1"/>
</dbReference>
<dbReference type="InterPro" id="IPR036249">
    <property type="entry name" value="Thioredoxin-like_sf"/>
</dbReference>
<evidence type="ECO:0000313" key="2">
    <source>
        <dbReference type="Proteomes" id="UP000187417"/>
    </source>
</evidence>
<dbReference type="RefSeq" id="WP_022460735.1">
    <property type="nucleotide sequence ID" value="NZ_CAMMQD010000001.1"/>
</dbReference>
<protein>
    <submittedName>
        <fullName evidence="1">NADP oxidoreductase</fullName>
    </submittedName>
</protein>
<sequence>MAKINTPEELRLMREKLRADLEIRENSNTPDKLPQIRVSMDECGIAAGAKAVLATFIEELAARRIRGVVTQTSCAGHCKDEPTVEITMPGHRPVLYGHVTPERVAELVERQIVRGETAEGLIEA</sequence>
<dbReference type="STRING" id="28117.BHV66_06220"/>
<gene>
    <name evidence="1" type="ORF">BHV66_06220</name>
</gene>
<comment type="caution">
    <text evidence="1">The sequence shown here is derived from an EMBL/GenBank/DDBJ whole genome shotgun (WGS) entry which is preliminary data.</text>
</comment>